<evidence type="ECO:0000259" key="4">
    <source>
        <dbReference type="PROSITE" id="PS50893"/>
    </source>
</evidence>
<dbReference type="STRING" id="563192.HMPREF0179_00808"/>
<accession>E5Y3P7</accession>
<dbReference type="InterPro" id="IPR027417">
    <property type="entry name" value="P-loop_NTPase"/>
</dbReference>
<dbReference type="EMBL" id="ADCP02000001">
    <property type="protein sequence ID" value="EFV45388.1"/>
    <property type="molecule type" value="Genomic_DNA"/>
</dbReference>
<evidence type="ECO:0000313" key="5">
    <source>
        <dbReference type="EMBL" id="EFV45388.1"/>
    </source>
</evidence>
<dbReference type="Gene3D" id="3.40.50.300">
    <property type="entry name" value="P-loop containing nucleotide triphosphate hydrolases"/>
    <property type="match status" value="1"/>
</dbReference>
<dbReference type="Proteomes" id="UP000006034">
    <property type="component" value="Unassembled WGS sequence"/>
</dbReference>
<keyword evidence="3 5" id="KW-0067">ATP-binding</keyword>
<dbReference type="InterPro" id="IPR003593">
    <property type="entry name" value="AAA+_ATPase"/>
</dbReference>
<dbReference type="SMART" id="SM00382">
    <property type="entry name" value="AAA"/>
    <property type="match status" value="1"/>
</dbReference>
<dbReference type="InterPro" id="IPR050093">
    <property type="entry name" value="ABC_SmlMolc_Importer"/>
</dbReference>
<evidence type="ECO:0000256" key="2">
    <source>
        <dbReference type="ARBA" id="ARBA00022741"/>
    </source>
</evidence>
<reference evidence="5 6" key="1">
    <citation type="submission" date="2010-10" db="EMBL/GenBank/DDBJ databases">
        <authorList>
            <consortium name="The Broad Institute Genome Sequencing Platform"/>
            <person name="Ward D."/>
            <person name="Earl A."/>
            <person name="Feldgarden M."/>
            <person name="Young S.K."/>
            <person name="Gargeya S."/>
            <person name="Zeng Q."/>
            <person name="Alvarado L."/>
            <person name="Berlin A."/>
            <person name="Bochicchio J."/>
            <person name="Chapman S.B."/>
            <person name="Chen Z."/>
            <person name="Freedman E."/>
            <person name="Gellesch M."/>
            <person name="Goldberg J."/>
            <person name="Griggs A."/>
            <person name="Gujja S."/>
            <person name="Heilman E."/>
            <person name="Heiman D."/>
            <person name="Howarth C."/>
            <person name="Mehta T."/>
            <person name="Neiman D."/>
            <person name="Pearson M."/>
            <person name="Roberts A."/>
            <person name="Saif S."/>
            <person name="Shea T."/>
            <person name="Shenoy N."/>
            <person name="Sisk P."/>
            <person name="Stolte C."/>
            <person name="Sykes S."/>
            <person name="White J."/>
            <person name="Yandava C."/>
            <person name="Allen-Vercoe E."/>
            <person name="Sibley C."/>
            <person name="Ambrose C.E."/>
            <person name="Strauss J."/>
            <person name="Daigneault M."/>
            <person name="Haas B."/>
            <person name="Nusbaum C."/>
            <person name="Birren B."/>
        </authorList>
    </citation>
    <scope>NUCLEOTIDE SEQUENCE [LARGE SCALE GENOMIC DNA]</scope>
    <source>
        <strain evidence="5 6">3_1_6</strain>
    </source>
</reference>
<dbReference type="SUPFAM" id="SSF52540">
    <property type="entry name" value="P-loop containing nucleoside triphosphate hydrolases"/>
    <property type="match status" value="1"/>
</dbReference>
<feature type="domain" description="ABC transporter" evidence="4">
    <location>
        <begin position="4"/>
        <end position="246"/>
    </location>
</feature>
<dbReference type="PANTHER" id="PTHR42781:SF4">
    <property type="entry name" value="SPERMIDINE_PUTRESCINE IMPORT ATP-BINDING PROTEIN POTA"/>
    <property type="match status" value="1"/>
</dbReference>
<dbReference type="PROSITE" id="PS00211">
    <property type="entry name" value="ABC_TRANSPORTER_1"/>
    <property type="match status" value="1"/>
</dbReference>
<dbReference type="Pfam" id="PF00005">
    <property type="entry name" value="ABC_tran"/>
    <property type="match status" value="1"/>
</dbReference>
<dbReference type="GO" id="GO:0005524">
    <property type="term" value="F:ATP binding"/>
    <property type="evidence" value="ECO:0007669"/>
    <property type="project" value="UniProtKB-KW"/>
</dbReference>
<sequence>MLDVQIRKRLATGRKSGDSFSLDVSLSCATRRLVLFGHSGSGKTLTLQSLAGLVRPDGGYIKIGDDVLYASEKGIDLPARERHLGYVFQDYALFPHLTVRRNVEFALDKTKRTLFGRPSPAARKSVDDLLERFEVGHLAERYPREISGGQRQRVALARALITAPRMLLLDEPFAALDPLLRVRMRREIRVLLDEWNIPVVLITHDPADVDAFADSLAVYRNGMIRHVLDDYPARRASEPDALSLLAPLVEV</sequence>
<comment type="caution">
    <text evidence="5">The sequence shown here is derived from an EMBL/GenBank/DDBJ whole genome shotgun (WGS) entry which is preliminary data.</text>
</comment>
<evidence type="ECO:0000256" key="1">
    <source>
        <dbReference type="ARBA" id="ARBA00022448"/>
    </source>
</evidence>
<organism evidence="5 6">
    <name type="scientific">Bilophila wadsworthia (strain 3_1_6)</name>
    <dbReference type="NCBI Taxonomy" id="563192"/>
    <lineage>
        <taxon>Bacteria</taxon>
        <taxon>Pseudomonadati</taxon>
        <taxon>Thermodesulfobacteriota</taxon>
        <taxon>Desulfovibrionia</taxon>
        <taxon>Desulfovibrionales</taxon>
        <taxon>Desulfovibrionaceae</taxon>
        <taxon>Bilophila</taxon>
    </lineage>
</organism>
<keyword evidence="1" id="KW-0813">Transport</keyword>
<evidence type="ECO:0000313" key="6">
    <source>
        <dbReference type="Proteomes" id="UP000006034"/>
    </source>
</evidence>
<dbReference type="OrthoDB" id="9809450at2"/>
<dbReference type="PANTHER" id="PTHR42781">
    <property type="entry name" value="SPERMIDINE/PUTRESCINE IMPORT ATP-BINDING PROTEIN POTA"/>
    <property type="match status" value="1"/>
</dbReference>
<dbReference type="GeneID" id="78085943"/>
<dbReference type="eggNOG" id="COG3842">
    <property type="taxonomic scope" value="Bacteria"/>
</dbReference>
<reference evidence="5 6" key="2">
    <citation type="submission" date="2013-04" db="EMBL/GenBank/DDBJ databases">
        <title>The Genome Sequence of Bilophila wadsworthia 3_1_6.</title>
        <authorList>
            <consortium name="The Broad Institute Genomics Platform"/>
            <person name="Earl A."/>
            <person name="Ward D."/>
            <person name="Feldgarden M."/>
            <person name="Gevers D."/>
            <person name="Sibley C."/>
            <person name="Strauss J."/>
            <person name="Allen-Vercoe E."/>
            <person name="Walker B."/>
            <person name="Young S."/>
            <person name="Zeng Q."/>
            <person name="Gargeya S."/>
            <person name="Fitzgerald M."/>
            <person name="Haas B."/>
            <person name="Abouelleil A."/>
            <person name="Allen A.W."/>
            <person name="Alvarado L."/>
            <person name="Arachchi H.M."/>
            <person name="Berlin A.M."/>
            <person name="Chapman S.B."/>
            <person name="Gainer-Dewar J."/>
            <person name="Goldberg J."/>
            <person name="Griggs A."/>
            <person name="Gujja S."/>
            <person name="Hansen M."/>
            <person name="Howarth C."/>
            <person name="Imamovic A."/>
            <person name="Ireland A."/>
            <person name="Larimer J."/>
            <person name="McCowan C."/>
            <person name="Murphy C."/>
            <person name="Pearson M."/>
            <person name="Poon T.W."/>
            <person name="Priest M."/>
            <person name="Roberts A."/>
            <person name="Saif S."/>
            <person name="Shea T."/>
            <person name="Sisk P."/>
            <person name="Sykes S."/>
            <person name="Wortman J."/>
            <person name="Nusbaum C."/>
            <person name="Birren B."/>
        </authorList>
    </citation>
    <scope>NUCLEOTIDE SEQUENCE [LARGE SCALE GENOMIC DNA]</scope>
    <source>
        <strain evidence="5 6">3_1_6</strain>
    </source>
</reference>
<gene>
    <name evidence="5" type="ORF">HMPREF0179_00808</name>
</gene>
<dbReference type="InterPro" id="IPR003439">
    <property type="entry name" value="ABC_transporter-like_ATP-bd"/>
</dbReference>
<dbReference type="RefSeq" id="WP_005025268.1">
    <property type="nucleotide sequence ID" value="NZ_KE150238.1"/>
</dbReference>
<dbReference type="GO" id="GO:0016887">
    <property type="term" value="F:ATP hydrolysis activity"/>
    <property type="evidence" value="ECO:0007669"/>
    <property type="project" value="InterPro"/>
</dbReference>
<dbReference type="AlphaFoldDB" id="E5Y3P7"/>
<protein>
    <submittedName>
        <fullName evidence="5">Molybdate transport system ATP-binding protein</fullName>
    </submittedName>
</protein>
<name>E5Y3P7_BILW3</name>
<dbReference type="HOGENOM" id="CLU_000604_1_22_7"/>
<proteinExistence type="predicted"/>
<dbReference type="PROSITE" id="PS50893">
    <property type="entry name" value="ABC_TRANSPORTER_2"/>
    <property type="match status" value="1"/>
</dbReference>
<evidence type="ECO:0000256" key="3">
    <source>
        <dbReference type="ARBA" id="ARBA00022840"/>
    </source>
</evidence>
<dbReference type="InterPro" id="IPR017871">
    <property type="entry name" value="ABC_transporter-like_CS"/>
</dbReference>
<keyword evidence="2" id="KW-0547">Nucleotide-binding</keyword>
<keyword evidence="6" id="KW-1185">Reference proteome</keyword>